<dbReference type="AlphaFoldDB" id="A0AAU9IUD1"/>
<comment type="caution">
    <text evidence="2">The sequence shown here is derived from an EMBL/GenBank/DDBJ whole genome shotgun (WGS) entry which is preliminary data.</text>
</comment>
<name>A0AAU9IUD1_9CILI</name>
<keyword evidence="1" id="KW-0812">Transmembrane</keyword>
<evidence type="ECO:0000313" key="2">
    <source>
        <dbReference type="EMBL" id="CAG9317099.1"/>
    </source>
</evidence>
<sequence>MNLIRCSLDYRYSIDIIIRQLDIIVNATVLYSVAMCAFLSCIECLLKLSTKTMERFSIFSSILTDSLII</sequence>
<reference evidence="2" key="1">
    <citation type="submission" date="2021-09" db="EMBL/GenBank/DDBJ databases">
        <authorList>
            <consortium name="AG Swart"/>
            <person name="Singh M."/>
            <person name="Singh A."/>
            <person name="Seah K."/>
            <person name="Emmerich C."/>
        </authorList>
    </citation>
    <scope>NUCLEOTIDE SEQUENCE</scope>
    <source>
        <strain evidence="2">ATCC30299</strain>
    </source>
</reference>
<keyword evidence="1" id="KW-0472">Membrane</keyword>
<keyword evidence="1" id="KW-1133">Transmembrane helix</keyword>
<keyword evidence="3" id="KW-1185">Reference proteome</keyword>
<feature type="transmembrane region" description="Helical" evidence="1">
    <location>
        <begin position="23"/>
        <end position="46"/>
    </location>
</feature>
<organism evidence="2 3">
    <name type="scientific">Blepharisma stoltei</name>
    <dbReference type="NCBI Taxonomy" id="1481888"/>
    <lineage>
        <taxon>Eukaryota</taxon>
        <taxon>Sar</taxon>
        <taxon>Alveolata</taxon>
        <taxon>Ciliophora</taxon>
        <taxon>Postciliodesmatophora</taxon>
        <taxon>Heterotrichea</taxon>
        <taxon>Heterotrichida</taxon>
        <taxon>Blepharismidae</taxon>
        <taxon>Blepharisma</taxon>
    </lineage>
</organism>
<evidence type="ECO:0000313" key="3">
    <source>
        <dbReference type="Proteomes" id="UP001162131"/>
    </source>
</evidence>
<protein>
    <submittedName>
        <fullName evidence="2">Uncharacterized protein</fullName>
    </submittedName>
</protein>
<gene>
    <name evidence="2" type="ORF">BSTOLATCC_MIC17720</name>
</gene>
<dbReference type="Proteomes" id="UP001162131">
    <property type="component" value="Unassembled WGS sequence"/>
</dbReference>
<dbReference type="EMBL" id="CAJZBQ010000017">
    <property type="protein sequence ID" value="CAG9317099.1"/>
    <property type="molecule type" value="Genomic_DNA"/>
</dbReference>
<accession>A0AAU9IUD1</accession>
<evidence type="ECO:0000256" key="1">
    <source>
        <dbReference type="SAM" id="Phobius"/>
    </source>
</evidence>
<proteinExistence type="predicted"/>